<keyword evidence="4" id="KW-1185">Reference proteome</keyword>
<protein>
    <submittedName>
        <fullName evidence="2">Phage-shock protein</fullName>
    </submittedName>
</protein>
<proteinExistence type="predicted"/>
<reference evidence="1 3" key="1">
    <citation type="journal article" date="2014" name="Genome Announc.">
        <title>Draft Genome Sequences of Two Vibrionaceae Species, Vibrio ponticus C121 and Photobacterium aphoticum C119, Isolated as Coral Reef Microbiota.</title>
        <authorList>
            <person name="Al-saari N."/>
            <person name="Meirelles P.M."/>
            <person name="Mino S."/>
            <person name="Suda W."/>
            <person name="Oshima K."/>
            <person name="Hattori M."/>
            <person name="Ohkuma M."/>
            <person name="Thompson F.L."/>
            <person name="Gomez-Gil B."/>
            <person name="Sawabe T."/>
            <person name="Sawabe T."/>
        </authorList>
    </citation>
    <scope>NUCLEOTIDE SEQUENCE [LARGE SCALE GENOMIC DNA]</scope>
    <source>
        <strain evidence="1 3">JCM 19237</strain>
    </source>
</reference>
<dbReference type="EMBL" id="BBMN01000001">
    <property type="protein sequence ID" value="GAL02590.1"/>
    <property type="molecule type" value="Genomic_DNA"/>
</dbReference>
<dbReference type="Pfam" id="PF11042">
    <property type="entry name" value="DUF2750"/>
    <property type="match status" value="1"/>
</dbReference>
<gene>
    <name evidence="2" type="ORF">ABT58_04945</name>
    <name evidence="1" type="ORF">JCM19237_5483</name>
</gene>
<dbReference type="Proteomes" id="UP000036426">
    <property type="component" value="Unassembled WGS sequence"/>
</dbReference>
<dbReference type="Proteomes" id="UP000029227">
    <property type="component" value="Unassembled WGS sequence"/>
</dbReference>
<evidence type="ECO:0000313" key="1">
    <source>
        <dbReference type="EMBL" id="GAL02590.1"/>
    </source>
</evidence>
<reference evidence="2 4" key="2">
    <citation type="submission" date="2015-05" db="EMBL/GenBank/DDBJ databases">
        <title>Photobacterium galathea sp. nov.</title>
        <authorList>
            <person name="Machado H."/>
            <person name="Gram L."/>
        </authorList>
    </citation>
    <scope>NUCLEOTIDE SEQUENCE [LARGE SCALE GENOMIC DNA]</scope>
    <source>
        <strain evidence="2 4">DSM 25995</strain>
    </source>
</reference>
<name>A0A090QHI1_9GAMM</name>
<evidence type="ECO:0000313" key="4">
    <source>
        <dbReference type="Proteomes" id="UP000036426"/>
    </source>
</evidence>
<evidence type="ECO:0000313" key="2">
    <source>
        <dbReference type="EMBL" id="KLV01780.1"/>
    </source>
</evidence>
<dbReference type="STRING" id="754436.JCM19237_5483"/>
<dbReference type="EMBL" id="LDOV01000010">
    <property type="protein sequence ID" value="KLV01780.1"/>
    <property type="molecule type" value="Genomic_DNA"/>
</dbReference>
<dbReference type="AlphaFoldDB" id="A0A090QHI1"/>
<sequence length="132" mass="15380">MSTPLDPNQIETIQAYDAEKRYQYLVKEVVANREIWILTDEHGCVMLNTDDEDCVPVWPNKEFAESWATGDWDNCKAEAISLNKWHSRWTYGLEDDELAVVIFPNQDEDGLVVFPDELDFELKQQAKKQGQR</sequence>
<dbReference type="eggNOG" id="ENOG5031V4J">
    <property type="taxonomic scope" value="Bacteria"/>
</dbReference>
<dbReference type="OrthoDB" id="2936081at2"/>
<dbReference type="RefSeq" id="WP_047873232.1">
    <property type="nucleotide sequence ID" value="NZ_BMYC01000001.1"/>
</dbReference>
<dbReference type="PATRIC" id="fig|754436.4.peg.1053"/>
<organism evidence="1 3">
    <name type="scientific">Photobacterium aphoticum</name>
    <dbReference type="NCBI Taxonomy" id="754436"/>
    <lineage>
        <taxon>Bacteria</taxon>
        <taxon>Pseudomonadati</taxon>
        <taxon>Pseudomonadota</taxon>
        <taxon>Gammaproteobacteria</taxon>
        <taxon>Vibrionales</taxon>
        <taxon>Vibrionaceae</taxon>
        <taxon>Photobacterium</taxon>
    </lineage>
</organism>
<accession>A0A090QHI1</accession>
<comment type="caution">
    <text evidence="1">The sequence shown here is derived from an EMBL/GenBank/DDBJ whole genome shotgun (WGS) entry which is preliminary data.</text>
</comment>
<dbReference type="InterPro" id="IPR021284">
    <property type="entry name" value="DUF2750"/>
</dbReference>
<evidence type="ECO:0000313" key="3">
    <source>
        <dbReference type="Proteomes" id="UP000029227"/>
    </source>
</evidence>